<keyword evidence="3" id="KW-0378">Hydrolase</keyword>
<dbReference type="GO" id="GO:0006508">
    <property type="term" value="P:proteolysis"/>
    <property type="evidence" value="ECO:0007669"/>
    <property type="project" value="UniProtKB-KW"/>
</dbReference>
<dbReference type="InterPro" id="IPR038765">
    <property type="entry name" value="Papain-like_cys_pep_sf"/>
</dbReference>
<dbReference type="Pfam" id="PF02902">
    <property type="entry name" value="Peptidase_C48"/>
    <property type="match status" value="1"/>
</dbReference>
<evidence type="ECO:0000256" key="1">
    <source>
        <dbReference type="ARBA" id="ARBA00005234"/>
    </source>
</evidence>
<proteinExistence type="inferred from homology"/>
<sequence>MASAMLMFHKRAMRDPSPYSTKIAFLEHWFVKMWKRKSSQQFRISRLKNVPQNEEPGDCGVYALKYIECKATGCGFEGLSDQCIPAMRIKLAAEIYDEVSGL</sequence>
<comment type="similarity">
    <text evidence="1">Belongs to the peptidase C48 family.</text>
</comment>
<evidence type="ECO:0000256" key="2">
    <source>
        <dbReference type="ARBA" id="ARBA00022670"/>
    </source>
</evidence>
<evidence type="ECO:0000259" key="4">
    <source>
        <dbReference type="Pfam" id="PF02902"/>
    </source>
</evidence>
<dbReference type="AlphaFoldDB" id="A0A8S9NBG6"/>
<reference evidence="5" key="1">
    <citation type="submission" date="2019-12" db="EMBL/GenBank/DDBJ databases">
        <title>Genome sequencing and annotation of Brassica cretica.</title>
        <authorList>
            <person name="Studholme D.J."/>
            <person name="Sarris P."/>
        </authorList>
    </citation>
    <scope>NUCLEOTIDE SEQUENCE</scope>
    <source>
        <strain evidence="5">PFS-109/04</strain>
        <tissue evidence="5">Leaf</tissue>
    </source>
</reference>
<dbReference type="GO" id="GO:0008234">
    <property type="term" value="F:cysteine-type peptidase activity"/>
    <property type="evidence" value="ECO:0007669"/>
    <property type="project" value="InterPro"/>
</dbReference>
<dbReference type="EMBL" id="QGKX02001621">
    <property type="protein sequence ID" value="KAF3499248.1"/>
    <property type="molecule type" value="Genomic_DNA"/>
</dbReference>
<organism evidence="5 6">
    <name type="scientific">Brassica cretica</name>
    <name type="common">Mustard</name>
    <dbReference type="NCBI Taxonomy" id="69181"/>
    <lineage>
        <taxon>Eukaryota</taxon>
        <taxon>Viridiplantae</taxon>
        <taxon>Streptophyta</taxon>
        <taxon>Embryophyta</taxon>
        <taxon>Tracheophyta</taxon>
        <taxon>Spermatophyta</taxon>
        <taxon>Magnoliopsida</taxon>
        <taxon>eudicotyledons</taxon>
        <taxon>Gunneridae</taxon>
        <taxon>Pentapetalae</taxon>
        <taxon>rosids</taxon>
        <taxon>malvids</taxon>
        <taxon>Brassicales</taxon>
        <taxon>Brassicaceae</taxon>
        <taxon>Brassiceae</taxon>
        <taxon>Brassica</taxon>
    </lineage>
</organism>
<evidence type="ECO:0000256" key="3">
    <source>
        <dbReference type="ARBA" id="ARBA00022801"/>
    </source>
</evidence>
<comment type="caution">
    <text evidence="5">The sequence shown here is derived from an EMBL/GenBank/DDBJ whole genome shotgun (WGS) entry which is preliminary data.</text>
</comment>
<protein>
    <recommendedName>
        <fullName evidence="4">Ubiquitin-like protease family profile domain-containing protein</fullName>
    </recommendedName>
</protein>
<evidence type="ECO:0000313" key="5">
    <source>
        <dbReference type="EMBL" id="KAF3499248.1"/>
    </source>
</evidence>
<keyword evidence="2" id="KW-0645">Protease</keyword>
<gene>
    <name evidence="5" type="ORF">F2Q69_00043823</name>
</gene>
<dbReference type="InterPro" id="IPR003653">
    <property type="entry name" value="Peptidase_C48_C"/>
</dbReference>
<evidence type="ECO:0000313" key="6">
    <source>
        <dbReference type="Proteomes" id="UP000712600"/>
    </source>
</evidence>
<dbReference type="SUPFAM" id="SSF54001">
    <property type="entry name" value="Cysteine proteinases"/>
    <property type="match status" value="1"/>
</dbReference>
<name>A0A8S9NBG6_BRACR</name>
<accession>A0A8S9NBG6</accession>
<dbReference type="Proteomes" id="UP000712600">
    <property type="component" value="Unassembled WGS sequence"/>
</dbReference>
<dbReference type="Gene3D" id="3.40.395.10">
    <property type="entry name" value="Adenoviral Proteinase, Chain A"/>
    <property type="match status" value="1"/>
</dbReference>
<feature type="domain" description="Ubiquitin-like protease family profile" evidence="4">
    <location>
        <begin position="38"/>
        <end position="98"/>
    </location>
</feature>